<organism evidence="2">
    <name type="scientific">viral metagenome</name>
    <dbReference type="NCBI Taxonomy" id="1070528"/>
    <lineage>
        <taxon>unclassified sequences</taxon>
        <taxon>metagenomes</taxon>
        <taxon>organismal metagenomes</taxon>
    </lineage>
</organism>
<evidence type="ECO:0000313" key="2">
    <source>
        <dbReference type="EMBL" id="QJA77946.1"/>
    </source>
</evidence>
<sequence>MYENIDDNGRIVKCRKKQQCEWCGIIIQKEEKAIIRVYKFEGDFNSSYQHPECYEAMRESFKQNLVDSDGSFNSCEQSRGALIGDD</sequence>
<proteinExistence type="predicted"/>
<gene>
    <name evidence="2" type="ORF">MM415A01181_0011</name>
    <name evidence="1" type="ORF">MM415B00360_0030</name>
</gene>
<accession>A0A6M3K8A4</accession>
<name>A0A6M3K8A4_9ZZZZ</name>
<protein>
    <recommendedName>
        <fullName evidence="3">PARP-type domain-containing protein</fullName>
    </recommendedName>
</protein>
<dbReference type="EMBL" id="MT141550">
    <property type="protein sequence ID" value="QJA66168.1"/>
    <property type="molecule type" value="Genomic_DNA"/>
</dbReference>
<reference evidence="2" key="1">
    <citation type="submission" date="2020-03" db="EMBL/GenBank/DDBJ databases">
        <title>The deep terrestrial virosphere.</title>
        <authorList>
            <person name="Holmfeldt K."/>
            <person name="Nilsson E."/>
            <person name="Simone D."/>
            <person name="Lopez-Fernandez M."/>
            <person name="Wu X."/>
            <person name="de Brujin I."/>
            <person name="Lundin D."/>
            <person name="Andersson A."/>
            <person name="Bertilsson S."/>
            <person name="Dopson M."/>
        </authorList>
    </citation>
    <scope>NUCLEOTIDE SEQUENCE</scope>
    <source>
        <strain evidence="2">MM415A01181</strain>
        <strain evidence="1">MM415B00360</strain>
    </source>
</reference>
<evidence type="ECO:0008006" key="3">
    <source>
        <dbReference type="Google" id="ProtNLM"/>
    </source>
</evidence>
<dbReference type="AlphaFoldDB" id="A0A6M3K8A4"/>
<evidence type="ECO:0000313" key="1">
    <source>
        <dbReference type="EMBL" id="QJA66168.1"/>
    </source>
</evidence>
<dbReference type="EMBL" id="MT142311">
    <property type="protein sequence ID" value="QJA77946.1"/>
    <property type="molecule type" value="Genomic_DNA"/>
</dbReference>